<dbReference type="PANTHER" id="PTHR43141:SF5">
    <property type="entry name" value="CYTOCHROME BD-I UBIQUINOL OXIDASE SUBUNIT 2"/>
    <property type="match status" value="1"/>
</dbReference>
<dbReference type="Proteomes" id="UP000642819">
    <property type="component" value="Unassembled WGS sequence"/>
</dbReference>
<keyword evidence="5" id="KW-0349">Heme</keyword>
<organism evidence="13 14">
    <name type="scientific">Zhihengliuella salsuginis</name>
    <dbReference type="NCBI Taxonomy" id="578222"/>
    <lineage>
        <taxon>Bacteria</taxon>
        <taxon>Bacillati</taxon>
        <taxon>Actinomycetota</taxon>
        <taxon>Actinomycetes</taxon>
        <taxon>Micrococcales</taxon>
        <taxon>Micrococcaceae</taxon>
        <taxon>Zhihengliuella</taxon>
    </lineage>
</organism>
<dbReference type="EMBL" id="BMXK01000002">
    <property type="protein sequence ID" value="GHD01140.1"/>
    <property type="molecule type" value="Genomic_DNA"/>
</dbReference>
<evidence type="ECO:0000256" key="8">
    <source>
        <dbReference type="ARBA" id="ARBA00022982"/>
    </source>
</evidence>
<dbReference type="Pfam" id="PF02322">
    <property type="entry name" value="Cyt_bd_oxida_II"/>
    <property type="match status" value="1"/>
</dbReference>
<keyword evidence="3" id="KW-0813">Transport</keyword>
<feature type="transmembrane region" description="Helical" evidence="12">
    <location>
        <begin position="6"/>
        <end position="37"/>
    </location>
</feature>
<feature type="transmembrane region" description="Helical" evidence="12">
    <location>
        <begin position="196"/>
        <end position="217"/>
    </location>
</feature>
<gene>
    <name evidence="13" type="primary">cydB</name>
    <name evidence="13" type="ORF">GCM10008096_04920</name>
</gene>
<name>A0ABQ3GDA5_9MICC</name>
<keyword evidence="6 12" id="KW-0812">Transmembrane</keyword>
<protein>
    <submittedName>
        <fullName evidence="13">Cytochrome c oxidase assembly protein</fullName>
    </submittedName>
</protein>
<evidence type="ECO:0000256" key="10">
    <source>
        <dbReference type="ARBA" id="ARBA00023004"/>
    </source>
</evidence>
<evidence type="ECO:0000256" key="2">
    <source>
        <dbReference type="ARBA" id="ARBA00007543"/>
    </source>
</evidence>
<keyword evidence="14" id="KW-1185">Reference proteome</keyword>
<dbReference type="NCBIfam" id="TIGR00203">
    <property type="entry name" value="cydB"/>
    <property type="match status" value="1"/>
</dbReference>
<feature type="transmembrane region" description="Helical" evidence="12">
    <location>
        <begin position="157"/>
        <end position="184"/>
    </location>
</feature>
<evidence type="ECO:0000256" key="3">
    <source>
        <dbReference type="ARBA" id="ARBA00022448"/>
    </source>
</evidence>
<sequence>MDFLPTLWFVIIAVLWAGYLFLEGFDLGVGMLLGPFARREKQRRLLINTVGPVWDGNEVWLITAAGATFAAFPHWYASLFAAMYVPLVVVLLALIFRAVAFEYRGKAETAAARRLWTIALSGGSLVIAFGVGVLLAVTTTGLPLNANGDRVGGPFAWLTWPAVLGGLAVVGFCLAQALAFLALKTDGDVRVRSARLLARWFPVLLAPLVAWVAVVVAGSPRTGAVAALAVAAAAAAAAWAFAARRAEGRAFLSLGVFLLASVAALFTAAYPVVLPSTIDPAFDLTVANASSSAYTLQVMSIVAAFGLPLVLGYQAWTYWVFRRRMTEDHIPDAHAVTRIV</sequence>
<feature type="transmembrane region" description="Helical" evidence="12">
    <location>
        <begin position="250"/>
        <end position="273"/>
    </location>
</feature>
<feature type="transmembrane region" description="Helical" evidence="12">
    <location>
        <begin position="83"/>
        <end position="103"/>
    </location>
</feature>
<evidence type="ECO:0000256" key="7">
    <source>
        <dbReference type="ARBA" id="ARBA00022723"/>
    </source>
</evidence>
<dbReference type="InterPro" id="IPR003317">
    <property type="entry name" value="Cyt-d_oxidase_su2"/>
</dbReference>
<comment type="similarity">
    <text evidence="2">Belongs to the cytochrome ubiquinol oxidase subunit 2 family.</text>
</comment>
<comment type="caution">
    <text evidence="13">The sequence shown here is derived from an EMBL/GenBank/DDBJ whole genome shotgun (WGS) entry which is preliminary data.</text>
</comment>
<proteinExistence type="inferred from homology"/>
<evidence type="ECO:0000313" key="14">
    <source>
        <dbReference type="Proteomes" id="UP000642819"/>
    </source>
</evidence>
<evidence type="ECO:0000256" key="9">
    <source>
        <dbReference type="ARBA" id="ARBA00022989"/>
    </source>
</evidence>
<evidence type="ECO:0000313" key="13">
    <source>
        <dbReference type="EMBL" id="GHD01140.1"/>
    </source>
</evidence>
<accession>A0ABQ3GDA5</accession>
<evidence type="ECO:0000256" key="5">
    <source>
        <dbReference type="ARBA" id="ARBA00022617"/>
    </source>
</evidence>
<feature type="transmembrane region" description="Helical" evidence="12">
    <location>
        <begin position="223"/>
        <end position="243"/>
    </location>
</feature>
<dbReference type="PANTHER" id="PTHR43141">
    <property type="entry name" value="CYTOCHROME BD2 SUBUNIT II"/>
    <property type="match status" value="1"/>
</dbReference>
<keyword evidence="8" id="KW-0249">Electron transport</keyword>
<evidence type="ECO:0000256" key="11">
    <source>
        <dbReference type="ARBA" id="ARBA00023136"/>
    </source>
</evidence>
<evidence type="ECO:0000256" key="6">
    <source>
        <dbReference type="ARBA" id="ARBA00022692"/>
    </source>
</evidence>
<keyword evidence="10" id="KW-0408">Iron</keyword>
<reference evidence="14" key="1">
    <citation type="journal article" date="2019" name="Int. J. Syst. Evol. Microbiol.">
        <title>The Global Catalogue of Microorganisms (GCM) 10K type strain sequencing project: providing services to taxonomists for standard genome sequencing and annotation.</title>
        <authorList>
            <consortium name="The Broad Institute Genomics Platform"/>
            <consortium name="The Broad Institute Genome Sequencing Center for Infectious Disease"/>
            <person name="Wu L."/>
            <person name="Ma J."/>
        </authorList>
    </citation>
    <scope>NUCLEOTIDE SEQUENCE [LARGE SCALE GENOMIC DNA]</scope>
    <source>
        <strain evidence="14">KCTC 19466</strain>
    </source>
</reference>
<feature type="transmembrane region" description="Helical" evidence="12">
    <location>
        <begin position="293"/>
        <end position="316"/>
    </location>
</feature>
<evidence type="ECO:0000256" key="1">
    <source>
        <dbReference type="ARBA" id="ARBA00004651"/>
    </source>
</evidence>
<evidence type="ECO:0000256" key="12">
    <source>
        <dbReference type="SAM" id="Phobius"/>
    </source>
</evidence>
<feature type="transmembrane region" description="Helical" evidence="12">
    <location>
        <begin position="115"/>
        <end position="137"/>
    </location>
</feature>
<keyword evidence="4" id="KW-1003">Cell membrane</keyword>
<dbReference type="RefSeq" id="WP_189348540.1">
    <property type="nucleotide sequence ID" value="NZ_BMXK01000002.1"/>
</dbReference>
<keyword evidence="7" id="KW-0479">Metal-binding</keyword>
<keyword evidence="11 12" id="KW-0472">Membrane</keyword>
<comment type="subcellular location">
    <subcellularLocation>
        <location evidence="1">Cell membrane</location>
        <topology evidence="1">Multi-pass membrane protein</topology>
    </subcellularLocation>
</comment>
<keyword evidence="9 12" id="KW-1133">Transmembrane helix</keyword>
<dbReference type="PIRSF" id="PIRSF000267">
    <property type="entry name" value="Cyt_oxidse_sub2"/>
    <property type="match status" value="1"/>
</dbReference>
<evidence type="ECO:0000256" key="4">
    <source>
        <dbReference type="ARBA" id="ARBA00022475"/>
    </source>
</evidence>